<proteinExistence type="predicted"/>
<dbReference type="Pfam" id="PF02906">
    <property type="entry name" value="Fe_hyd_lg_C"/>
    <property type="match status" value="1"/>
</dbReference>
<dbReference type="Pfam" id="PF25160">
    <property type="entry name" value="LdpA_Fe-S-bd"/>
    <property type="match status" value="1"/>
</dbReference>
<dbReference type="RefSeq" id="WP_173073387.1">
    <property type="nucleotide sequence ID" value="NZ_CP041345.1"/>
</dbReference>
<evidence type="ECO:0000313" key="9">
    <source>
        <dbReference type="Proteomes" id="UP000500961"/>
    </source>
</evidence>
<dbReference type="KEGG" id="ttz:FHG85_04505"/>
<protein>
    <submittedName>
        <fullName evidence="8">4Fe-4S dicluster domain-containing protein</fullName>
    </submittedName>
</protein>
<feature type="domain" description="4Fe-4S ferredoxin-type" evidence="7">
    <location>
        <begin position="186"/>
        <end position="215"/>
    </location>
</feature>
<dbReference type="Proteomes" id="UP000500961">
    <property type="component" value="Chromosome"/>
</dbReference>
<dbReference type="GO" id="GO:0051539">
    <property type="term" value="F:4 iron, 4 sulfur cluster binding"/>
    <property type="evidence" value="ECO:0007669"/>
    <property type="project" value="UniProtKB-KW"/>
</dbReference>
<dbReference type="Gene3D" id="3.40.950.10">
    <property type="entry name" value="Fe-only Hydrogenase (Larger Subunit), Chain L, domain 3"/>
    <property type="match status" value="1"/>
</dbReference>
<dbReference type="PANTHER" id="PTHR42859:SF10">
    <property type="entry name" value="DIMETHYLSULFOXIDE REDUCTASE CHAIN B"/>
    <property type="match status" value="1"/>
</dbReference>
<dbReference type="InterPro" id="IPR009016">
    <property type="entry name" value="Fe_hydrogenase"/>
</dbReference>
<dbReference type="SUPFAM" id="SSF53920">
    <property type="entry name" value="Fe-only hydrogenase"/>
    <property type="match status" value="1"/>
</dbReference>
<keyword evidence="2" id="KW-0004">4Fe-4S</keyword>
<keyword evidence="4" id="KW-0249">Electron transport</keyword>
<dbReference type="InterPro" id="IPR057431">
    <property type="entry name" value="LdpA_Fe-S-bd"/>
</dbReference>
<gene>
    <name evidence="8" type="ORF">FHG85_04505</name>
</gene>
<sequence length="480" mass="52817">MAVDNNAMLIRRELITHVARLLIEDQLAEKIDRVPLIMRPRNNSSVRCCIHKDRAVLKYKLMGMLGFNIQDEVDELTPLSDYARQAMNRDETTDIVLTVVDEACSTCQKSSYAVTNFCRGCVARPCMVNCPKNAITFYNGKASIDYDLCVNCGKCMKVCPFNAVVYMPVPCEEACPVGAISKNENGVEQIDFSKCIYCGKCLSNCPFGAIVEKSSLVDIFINKRRGKELIALVAPAIAGQFGVDFPKIVKGFELIGFDYVYEVAHGAETTTNFEAQELKERLEQGDKFMTTSCCPAYTSLVDKHVNELKPFVSHTKTPMYYSAEDVRKKHPDACIIFVSPCPAKRWEVFHNPFVDFALSFEEYGAWLVAAKIDLNAVEPAIISNVPTAEARGFAASGGVTNALKSVANGLDINEMIVNGIDKSVVRQLKSFVKSPTANFVEVMTCEGGCIGGCNVVSNPRVALKQLNKSIGASCMASNKR</sequence>
<dbReference type="AlphaFoldDB" id="A0A7D3XUG2"/>
<dbReference type="PANTHER" id="PTHR42859">
    <property type="entry name" value="OXIDOREDUCTASE"/>
    <property type="match status" value="1"/>
</dbReference>
<feature type="domain" description="4Fe-4S ferredoxin-type" evidence="7">
    <location>
        <begin position="140"/>
        <end position="169"/>
    </location>
</feature>
<dbReference type="InterPro" id="IPR050294">
    <property type="entry name" value="RnfB_subfamily"/>
</dbReference>
<dbReference type="Pfam" id="PF00037">
    <property type="entry name" value="Fer4"/>
    <property type="match status" value="1"/>
</dbReference>
<dbReference type="SUPFAM" id="SSF54862">
    <property type="entry name" value="4Fe-4S ferredoxins"/>
    <property type="match status" value="1"/>
</dbReference>
<dbReference type="EMBL" id="CP041345">
    <property type="protein sequence ID" value="QKG79551.1"/>
    <property type="molecule type" value="Genomic_DNA"/>
</dbReference>
<dbReference type="InterPro" id="IPR017896">
    <property type="entry name" value="4Fe4S_Fe-S-bd"/>
</dbReference>
<dbReference type="InterPro" id="IPR027631">
    <property type="entry name" value="Mono_FeFe_hydrog"/>
</dbReference>
<keyword evidence="9" id="KW-1185">Reference proteome</keyword>
<dbReference type="SUPFAM" id="SSF46548">
    <property type="entry name" value="alpha-helical ferredoxin"/>
    <property type="match status" value="1"/>
</dbReference>
<evidence type="ECO:0000256" key="2">
    <source>
        <dbReference type="ARBA" id="ARBA00022485"/>
    </source>
</evidence>
<evidence type="ECO:0000256" key="5">
    <source>
        <dbReference type="ARBA" id="ARBA00023004"/>
    </source>
</evidence>
<keyword evidence="6" id="KW-0411">Iron-sulfur</keyword>
<keyword evidence="3" id="KW-0479">Metal-binding</keyword>
<organism evidence="8 9">
    <name type="scientific">Tenuifilum thalassicum</name>
    <dbReference type="NCBI Taxonomy" id="2590900"/>
    <lineage>
        <taxon>Bacteria</taxon>
        <taxon>Pseudomonadati</taxon>
        <taxon>Bacteroidota</taxon>
        <taxon>Bacteroidia</taxon>
        <taxon>Bacteroidales</taxon>
        <taxon>Tenuifilaceae</taxon>
        <taxon>Tenuifilum</taxon>
    </lineage>
</organism>
<dbReference type="CDD" id="cd10549">
    <property type="entry name" value="MtMvhB_like"/>
    <property type="match status" value="1"/>
</dbReference>
<dbReference type="NCBIfam" id="TIGR04105">
    <property type="entry name" value="FeFe_hydrog_B1"/>
    <property type="match status" value="1"/>
</dbReference>
<name>A0A7D3XUG2_9BACT</name>
<dbReference type="InterPro" id="IPR017900">
    <property type="entry name" value="4Fe4S_Fe_S_CS"/>
</dbReference>
<keyword evidence="5" id="KW-0408">Iron</keyword>
<evidence type="ECO:0000259" key="7">
    <source>
        <dbReference type="PROSITE" id="PS51379"/>
    </source>
</evidence>
<keyword evidence="1" id="KW-0813">Transport</keyword>
<evidence type="ECO:0000256" key="1">
    <source>
        <dbReference type="ARBA" id="ARBA00022448"/>
    </source>
</evidence>
<evidence type="ECO:0000256" key="3">
    <source>
        <dbReference type="ARBA" id="ARBA00022723"/>
    </source>
</evidence>
<dbReference type="InterPro" id="IPR004108">
    <property type="entry name" value="Fe_hydrogenase_lsu_C"/>
</dbReference>
<dbReference type="Gene3D" id="3.30.70.20">
    <property type="match status" value="2"/>
</dbReference>
<evidence type="ECO:0000256" key="4">
    <source>
        <dbReference type="ARBA" id="ARBA00022982"/>
    </source>
</evidence>
<reference evidence="8 9" key="1">
    <citation type="submission" date="2019-07" db="EMBL/GenBank/DDBJ databases">
        <title>Thalassofilum flectens gen. nov., sp. nov., a novel moderate thermophilic anaerobe from a shallow sea hot spring in Kunashir Island (Russia), representing a new family in the order Bacteroidales, and proposal of Thalassofilacea fam. nov.</title>
        <authorList>
            <person name="Kochetkova T.V."/>
            <person name="Podosokorskaya O.A."/>
            <person name="Novikov A."/>
            <person name="Elcheninov A.G."/>
            <person name="Toshchakov S.V."/>
            <person name="Kublanov I.V."/>
        </authorList>
    </citation>
    <scope>NUCLEOTIDE SEQUENCE [LARGE SCALE GENOMIC DNA]</scope>
    <source>
        <strain evidence="8 9">38-H</strain>
    </source>
</reference>
<dbReference type="PROSITE" id="PS51379">
    <property type="entry name" value="4FE4S_FER_2"/>
    <property type="match status" value="2"/>
</dbReference>
<accession>A0A7D3XUG2</accession>
<evidence type="ECO:0000313" key="8">
    <source>
        <dbReference type="EMBL" id="QKG79551.1"/>
    </source>
</evidence>
<dbReference type="PROSITE" id="PS00198">
    <property type="entry name" value="4FE4S_FER_1"/>
    <property type="match status" value="2"/>
</dbReference>
<dbReference type="GO" id="GO:0046872">
    <property type="term" value="F:metal ion binding"/>
    <property type="evidence" value="ECO:0007669"/>
    <property type="project" value="UniProtKB-KW"/>
</dbReference>
<evidence type="ECO:0000256" key="6">
    <source>
        <dbReference type="ARBA" id="ARBA00023014"/>
    </source>
</evidence>